<evidence type="ECO:0000256" key="5">
    <source>
        <dbReference type="ARBA" id="ARBA00049534"/>
    </source>
</evidence>
<sequence>MPRPDVDLTAYLEELLERVHDDDHGEPHELPVLASADLDRTAVALVDVDGQVWRAGDADHRFPIQSMSKAVVYGLAIDSVGMQEVLRHIDVEPSGDAFNRISLDDGSNRPANPMINAGAITAHSLVEGPDAAERFVRIRELLSAMAGRELHVDETCYAQEIESAHRNLGIAHLVKALSELPDEPHDVVDGYTRQCALEVSTVELARIGATLANDGVVPGTEERVLSSRAARHVLAVMLTCGMYDSAGDWVSSVGIPAKSGISGGIIGSVPGRCGIATYSPRLDVHGNSARGIAAFEHLTVDLDLHVLRPRHRDG</sequence>
<comment type="caution">
    <text evidence="6">Lacks conserved residue(s) required for the propagation of feature annotation.</text>
</comment>
<reference evidence="8" key="1">
    <citation type="journal article" date="2019" name="Int. J. Syst. Evol. Microbiol.">
        <title>The Global Catalogue of Microorganisms (GCM) 10K type strain sequencing project: providing services to taxonomists for standard genome sequencing and annotation.</title>
        <authorList>
            <consortium name="The Broad Institute Genomics Platform"/>
            <consortium name="The Broad Institute Genome Sequencing Center for Infectious Disease"/>
            <person name="Wu L."/>
            <person name="Ma J."/>
        </authorList>
    </citation>
    <scope>NUCLEOTIDE SEQUENCE [LARGE SCALE GENOMIC DNA]</scope>
    <source>
        <strain evidence="8">CGMCC 1.5362</strain>
    </source>
</reference>
<protein>
    <recommendedName>
        <fullName evidence="3 6">Glutaminase</fullName>
        <ecNumber evidence="3 6">3.5.1.2</ecNumber>
    </recommendedName>
</protein>
<evidence type="ECO:0000313" key="7">
    <source>
        <dbReference type="EMBL" id="GGK75471.1"/>
    </source>
</evidence>
<feature type="binding site" evidence="6">
    <location>
        <position position="66"/>
    </location>
    <ligand>
        <name>substrate</name>
    </ligand>
</feature>
<evidence type="ECO:0000256" key="1">
    <source>
        <dbReference type="ARBA" id="ARBA00011076"/>
    </source>
</evidence>
<comment type="catalytic activity">
    <reaction evidence="5 6">
        <text>L-glutamine + H2O = L-glutamate + NH4(+)</text>
        <dbReference type="Rhea" id="RHEA:15889"/>
        <dbReference type="ChEBI" id="CHEBI:15377"/>
        <dbReference type="ChEBI" id="CHEBI:28938"/>
        <dbReference type="ChEBI" id="CHEBI:29985"/>
        <dbReference type="ChEBI" id="CHEBI:58359"/>
        <dbReference type="EC" id="3.5.1.2"/>
    </reaction>
</comment>
<keyword evidence="8" id="KW-1185">Reference proteome</keyword>
<dbReference type="EC" id="3.5.1.2" evidence="3 6"/>
<feature type="binding site" evidence="6">
    <location>
        <position position="191"/>
    </location>
    <ligand>
        <name>substrate</name>
    </ligand>
</feature>
<feature type="binding site" evidence="6">
    <location>
        <position position="167"/>
    </location>
    <ligand>
        <name>substrate</name>
    </ligand>
</feature>
<evidence type="ECO:0000256" key="4">
    <source>
        <dbReference type="ARBA" id="ARBA00022801"/>
    </source>
</evidence>
<gene>
    <name evidence="6" type="primary">glsA</name>
    <name evidence="7" type="ORF">GCM10011509_25250</name>
</gene>
<evidence type="ECO:0000313" key="8">
    <source>
        <dbReference type="Proteomes" id="UP000662111"/>
    </source>
</evidence>
<organism evidence="7 8">
    <name type="scientific">Ornithinimicrobium pekingense</name>
    <dbReference type="NCBI Taxonomy" id="384677"/>
    <lineage>
        <taxon>Bacteria</taxon>
        <taxon>Bacillati</taxon>
        <taxon>Actinomycetota</taxon>
        <taxon>Actinomycetes</taxon>
        <taxon>Micrococcales</taxon>
        <taxon>Ornithinimicrobiaceae</taxon>
        <taxon>Ornithinimicrobium</taxon>
    </lineage>
</organism>
<keyword evidence="4 6" id="KW-0378">Hydrolase</keyword>
<evidence type="ECO:0000256" key="3">
    <source>
        <dbReference type="ARBA" id="ARBA00012918"/>
    </source>
</evidence>
<name>A0ABQ2FAL8_9MICO</name>
<dbReference type="SUPFAM" id="SSF56601">
    <property type="entry name" value="beta-lactamase/transpeptidase-like"/>
    <property type="match status" value="1"/>
</dbReference>
<dbReference type="HAMAP" id="MF_00313">
    <property type="entry name" value="Glutaminase"/>
    <property type="match status" value="1"/>
</dbReference>
<dbReference type="EMBL" id="BMLB01000005">
    <property type="protein sequence ID" value="GGK75471.1"/>
    <property type="molecule type" value="Genomic_DNA"/>
</dbReference>
<feature type="binding site" evidence="6">
    <location>
        <position position="243"/>
    </location>
    <ligand>
        <name>substrate</name>
    </ligand>
</feature>
<evidence type="ECO:0000256" key="2">
    <source>
        <dbReference type="ARBA" id="ARBA00011881"/>
    </source>
</evidence>
<proteinExistence type="inferred from homology"/>
<dbReference type="Pfam" id="PF04960">
    <property type="entry name" value="Glutaminase"/>
    <property type="match status" value="1"/>
</dbReference>
<feature type="binding site" evidence="6">
    <location>
        <position position="160"/>
    </location>
    <ligand>
        <name>substrate</name>
    </ligand>
</feature>
<comment type="caution">
    <text evidence="7">The sequence shown here is derived from an EMBL/GenBank/DDBJ whole genome shotgun (WGS) entry which is preliminary data.</text>
</comment>
<keyword evidence="6" id="KW-0007">Acetylation</keyword>
<dbReference type="NCBIfam" id="TIGR03814">
    <property type="entry name" value="Gln_ase"/>
    <property type="match status" value="1"/>
</dbReference>
<comment type="similarity">
    <text evidence="1 6">Belongs to the glutaminase family.</text>
</comment>
<evidence type="ECO:0000256" key="6">
    <source>
        <dbReference type="HAMAP-Rule" id="MF_00313"/>
    </source>
</evidence>
<dbReference type="PANTHER" id="PTHR12544:SF29">
    <property type="entry name" value="GLUTAMINASE"/>
    <property type="match status" value="1"/>
</dbReference>
<dbReference type="Proteomes" id="UP000662111">
    <property type="component" value="Unassembled WGS sequence"/>
</dbReference>
<dbReference type="InterPro" id="IPR012338">
    <property type="entry name" value="Beta-lactam/transpept-like"/>
</dbReference>
<dbReference type="PANTHER" id="PTHR12544">
    <property type="entry name" value="GLUTAMINASE"/>
    <property type="match status" value="1"/>
</dbReference>
<dbReference type="Gene3D" id="3.40.710.10">
    <property type="entry name" value="DD-peptidase/beta-lactamase superfamily"/>
    <property type="match status" value="1"/>
</dbReference>
<dbReference type="RefSeq" id="WP_022921731.1">
    <property type="nucleotide sequence ID" value="NZ_BMLB01000005.1"/>
</dbReference>
<accession>A0ABQ2FAL8</accession>
<dbReference type="InterPro" id="IPR015868">
    <property type="entry name" value="Glutaminase"/>
</dbReference>
<comment type="subunit">
    <text evidence="2 6">Homotetramer.</text>
</comment>
<feature type="binding site" evidence="6">
    <location>
        <position position="116"/>
    </location>
    <ligand>
        <name>substrate</name>
    </ligand>
</feature>